<keyword evidence="1" id="KW-0472">Membrane</keyword>
<dbReference type="AlphaFoldDB" id="A0A565BSB6"/>
<accession>A0A565BSB6</accession>
<gene>
    <name evidence="2" type="ORF">ANE_LOCUS14738</name>
</gene>
<evidence type="ECO:0000313" key="3">
    <source>
        <dbReference type="Proteomes" id="UP000489600"/>
    </source>
</evidence>
<keyword evidence="1" id="KW-0812">Transmembrane</keyword>
<protein>
    <submittedName>
        <fullName evidence="2">Uncharacterized protein</fullName>
    </submittedName>
</protein>
<organism evidence="2 3">
    <name type="scientific">Arabis nemorensis</name>
    <dbReference type="NCBI Taxonomy" id="586526"/>
    <lineage>
        <taxon>Eukaryota</taxon>
        <taxon>Viridiplantae</taxon>
        <taxon>Streptophyta</taxon>
        <taxon>Embryophyta</taxon>
        <taxon>Tracheophyta</taxon>
        <taxon>Spermatophyta</taxon>
        <taxon>Magnoliopsida</taxon>
        <taxon>eudicotyledons</taxon>
        <taxon>Gunneridae</taxon>
        <taxon>Pentapetalae</taxon>
        <taxon>rosids</taxon>
        <taxon>malvids</taxon>
        <taxon>Brassicales</taxon>
        <taxon>Brassicaceae</taxon>
        <taxon>Arabideae</taxon>
        <taxon>Arabis</taxon>
    </lineage>
</organism>
<keyword evidence="3" id="KW-1185">Reference proteome</keyword>
<sequence length="67" mass="7291">MVTTGVVAEGLETRYKDEATNRAAAAVRVMKVVLRSEGFGFGGDEALMIGNLTGVGFVWFLEMIDRH</sequence>
<feature type="transmembrane region" description="Helical" evidence="1">
    <location>
        <begin position="46"/>
        <end position="64"/>
    </location>
</feature>
<keyword evidence="1" id="KW-1133">Transmembrane helix</keyword>
<evidence type="ECO:0000313" key="2">
    <source>
        <dbReference type="EMBL" id="VVB04294.1"/>
    </source>
</evidence>
<name>A0A565BSB6_9BRAS</name>
<dbReference type="Proteomes" id="UP000489600">
    <property type="component" value="Unassembled WGS sequence"/>
</dbReference>
<proteinExistence type="predicted"/>
<evidence type="ECO:0000256" key="1">
    <source>
        <dbReference type="SAM" id="Phobius"/>
    </source>
</evidence>
<reference evidence="2" key="1">
    <citation type="submission" date="2019-07" db="EMBL/GenBank/DDBJ databases">
        <authorList>
            <person name="Dittberner H."/>
        </authorList>
    </citation>
    <scope>NUCLEOTIDE SEQUENCE [LARGE SCALE GENOMIC DNA]</scope>
</reference>
<comment type="caution">
    <text evidence="2">The sequence shown here is derived from an EMBL/GenBank/DDBJ whole genome shotgun (WGS) entry which is preliminary data.</text>
</comment>
<dbReference type="EMBL" id="CABITT030000005">
    <property type="protein sequence ID" value="VVB04294.1"/>
    <property type="molecule type" value="Genomic_DNA"/>
</dbReference>